<evidence type="ECO:0000313" key="2">
    <source>
        <dbReference type="Proteomes" id="UP001153709"/>
    </source>
</evidence>
<dbReference type="Proteomes" id="UP001153709">
    <property type="component" value="Chromosome 4"/>
</dbReference>
<dbReference type="AlphaFoldDB" id="A0A9N9X9X7"/>
<dbReference type="OrthoDB" id="6784331at2759"/>
<name>A0A9N9X9X7_DIABA</name>
<evidence type="ECO:0000313" key="1">
    <source>
        <dbReference type="EMBL" id="CAG9833211.1"/>
    </source>
</evidence>
<organism evidence="1 2">
    <name type="scientific">Diabrotica balteata</name>
    <name type="common">Banded cucumber beetle</name>
    <dbReference type="NCBI Taxonomy" id="107213"/>
    <lineage>
        <taxon>Eukaryota</taxon>
        <taxon>Metazoa</taxon>
        <taxon>Ecdysozoa</taxon>
        <taxon>Arthropoda</taxon>
        <taxon>Hexapoda</taxon>
        <taxon>Insecta</taxon>
        <taxon>Pterygota</taxon>
        <taxon>Neoptera</taxon>
        <taxon>Endopterygota</taxon>
        <taxon>Coleoptera</taxon>
        <taxon>Polyphaga</taxon>
        <taxon>Cucujiformia</taxon>
        <taxon>Chrysomeloidea</taxon>
        <taxon>Chrysomelidae</taxon>
        <taxon>Galerucinae</taxon>
        <taxon>Diabroticina</taxon>
        <taxon>Diabroticites</taxon>
        <taxon>Diabrotica</taxon>
    </lineage>
</organism>
<dbReference type="EMBL" id="OU898279">
    <property type="protein sequence ID" value="CAG9833211.1"/>
    <property type="molecule type" value="Genomic_DNA"/>
</dbReference>
<sequence length="228" mass="25896">MEGDKRLLAILSTLREDIEIVGTKEASIKVVGGYRGRNLRKLLEVTFRSMDLNLVLEDCEQEEIRAGTQKVIVKGGEKSYAKLLKQIKGSVDMKKEGIIVKSAKKTRGEDLILEVAGKEQAERLKKTIVARTEGNTVEDVRGYQVQVDIFDIDGDVTKEEILGQNTLCTVSEEIDEPVFINHGIFLCFRQKIYCGRIYLHAFRYNNDAPVIHFNKENVPLELKNRIKI</sequence>
<protein>
    <submittedName>
        <fullName evidence="1">Uncharacterized protein</fullName>
    </submittedName>
</protein>
<reference evidence="1" key="1">
    <citation type="submission" date="2022-01" db="EMBL/GenBank/DDBJ databases">
        <authorList>
            <person name="King R."/>
        </authorList>
    </citation>
    <scope>NUCLEOTIDE SEQUENCE</scope>
</reference>
<gene>
    <name evidence="1" type="ORF">DIABBA_LOCUS6625</name>
</gene>
<keyword evidence="2" id="KW-1185">Reference proteome</keyword>
<proteinExistence type="predicted"/>
<accession>A0A9N9X9X7</accession>